<dbReference type="Pfam" id="PF16020">
    <property type="entry name" value="Deltameth_res"/>
    <property type="match status" value="1"/>
</dbReference>
<dbReference type="PANTHER" id="PTHR22133">
    <property type="entry name" value="AT01821P-RELATED"/>
    <property type="match status" value="1"/>
</dbReference>
<dbReference type="InterPro" id="IPR031973">
    <property type="entry name" value="Deltameth_res_prag01"/>
</dbReference>
<name>A0A023FQQ1_AMBCJ</name>
<keyword evidence="1" id="KW-1133">Transmembrane helix</keyword>
<sequence length="91" mass="10203">MIARLASRRALQCILRQQRSGVRSYHPPADHKPLSMADLPTFIGPWEEHFNKRQAKFNIRLAVGVSFFVVSLVTAASLGTLEYVDAPPLKN</sequence>
<dbReference type="AlphaFoldDB" id="A0A023FQQ1"/>
<evidence type="ECO:0000259" key="2">
    <source>
        <dbReference type="Pfam" id="PF16020"/>
    </source>
</evidence>
<evidence type="ECO:0000313" key="3">
    <source>
        <dbReference type="EMBL" id="JAC22950.1"/>
    </source>
</evidence>
<keyword evidence="1" id="KW-0472">Membrane</keyword>
<accession>A0A023FQQ1</accession>
<protein>
    <submittedName>
        <fullName evidence="3">Putative conserved protein with signal anchor</fullName>
    </submittedName>
</protein>
<proteinExistence type="evidence at transcript level"/>
<feature type="domain" description="Deltamethrin resistance protein prag01" evidence="2">
    <location>
        <begin position="38"/>
        <end position="88"/>
    </location>
</feature>
<organism evidence="3">
    <name type="scientific">Amblyomma cajennense</name>
    <name type="common">Cayenne tick</name>
    <name type="synonym">Acarus cajennensis</name>
    <dbReference type="NCBI Taxonomy" id="34607"/>
    <lineage>
        <taxon>Eukaryota</taxon>
        <taxon>Metazoa</taxon>
        <taxon>Ecdysozoa</taxon>
        <taxon>Arthropoda</taxon>
        <taxon>Chelicerata</taxon>
        <taxon>Arachnida</taxon>
        <taxon>Acari</taxon>
        <taxon>Parasitiformes</taxon>
        <taxon>Ixodida</taxon>
        <taxon>Ixodoidea</taxon>
        <taxon>Ixodidae</taxon>
        <taxon>Amblyomminae</taxon>
        <taxon>Amblyomma</taxon>
    </lineage>
</organism>
<dbReference type="PANTHER" id="PTHR22133:SF2">
    <property type="entry name" value="AT01821P-RELATED"/>
    <property type="match status" value="1"/>
</dbReference>
<reference evidence="3" key="1">
    <citation type="submission" date="2014-03" db="EMBL/GenBank/DDBJ databases">
        <title>The sialotranscriptome of Amblyomma triste, Amblyomma parvum and Amblyomma cajennense ticks, uncovered by 454-based RNA-seq.</title>
        <authorList>
            <person name="Garcia G.R."/>
            <person name="Gardinassi L.G."/>
            <person name="Ribeiro J.M."/>
            <person name="Anatriello E."/>
            <person name="Ferreira B.R."/>
            <person name="Moreira H.N."/>
            <person name="Mafra C."/>
            <person name="Olegario M.M."/>
            <person name="Szabo P.J."/>
            <person name="Miranda-Santos I.K."/>
            <person name="Maruyama S.R."/>
        </authorList>
    </citation>
    <scope>NUCLEOTIDE SEQUENCE</scope>
    <source>
        <strain evidence="3">Uberlandia</strain>
        <tissue evidence="3">Salivary glands</tissue>
    </source>
</reference>
<keyword evidence="1" id="KW-0812">Transmembrane</keyword>
<evidence type="ECO:0000256" key="1">
    <source>
        <dbReference type="SAM" id="Phobius"/>
    </source>
</evidence>
<dbReference type="EMBL" id="GBBK01001532">
    <property type="protein sequence ID" value="JAC22950.1"/>
    <property type="molecule type" value="mRNA"/>
</dbReference>
<feature type="transmembrane region" description="Helical" evidence="1">
    <location>
        <begin position="61"/>
        <end position="81"/>
    </location>
</feature>